<dbReference type="Proteomes" id="UP001212085">
    <property type="component" value="Chromosome"/>
</dbReference>
<dbReference type="OrthoDB" id="9801938at2"/>
<feature type="binding site" evidence="4">
    <location>
        <position position="54"/>
    </location>
    <ligand>
        <name>substrate</name>
    </ligand>
</feature>
<protein>
    <recommendedName>
        <fullName evidence="5">5-formyltetrahydrofolate cyclo-ligase</fullName>
        <ecNumber evidence="5">6.3.3.2</ecNumber>
    </recommendedName>
</protein>
<comment type="cofactor">
    <cofactor evidence="5">
        <name>Mg(2+)</name>
        <dbReference type="ChEBI" id="CHEBI:18420"/>
    </cofactor>
</comment>
<keyword evidence="5" id="KW-0479">Metal-binding</keyword>
<comment type="catalytic activity">
    <reaction evidence="5">
        <text>(6S)-5-formyl-5,6,7,8-tetrahydrofolate + ATP = (6R)-5,10-methenyltetrahydrofolate + ADP + phosphate</text>
        <dbReference type="Rhea" id="RHEA:10488"/>
        <dbReference type="ChEBI" id="CHEBI:30616"/>
        <dbReference type="ChEBI" id="CHEBI:43474"/>
        <dbReference type="ChEBI" id="CHEBI:57455"/>
        <dbReference type="ChEBI" id="CHEBI:57457"/>
        <dbReference type="ChEBI" id="CHEBI:456216"/>
        <dbReference type="EC" id="6.3.3.2"/>
    </reaction>
</comment>
<keyword evidence="6" id="KW-0436">Ligase</keyword>
<dbReference type="Pfam" id="PF01812">
    <property type="entry name" value="5-FTHF_cyc-lig"/>
    <property type="match status" value="1"/>
</dbReference>
<dbReference type="GO" id="GO:0030272">
    <property type="term" value="F:5-formyltetrahydrofolate cyclo-ligase activity"/>
    <property type="evidence" value="ECO:0007669"/>
    <property type="project" value="UniProtKB-EC"/>
</dbReference>
<dbReference type="Proteomes" id="UP000471052">
    <property type="component" value="Unassembled WGS sequence"/>
</dbReference>
<feature type="binding site" evidence="4">
    <location>
        <begin position="3"/>
        <end position="7"/>
    </location>
    <ligand>
        <name>ATP</name>
        <dbReference type="ChEBI" id="CHEBI:30616"/>
    </ligand>
</feature>
<dbReference type="GO" id="GO:0005524">
    <property type="term" value="F:ATP binding"/>
    <property type="evidence" value="ECO:0007669"/>
    <property type="project" value="UniProtKB-KW"/>
</dbReference>
<evidence type="ECO:0000256" key="1">
    <source>
        <dbReference type="ARBA" id="ARBA00010638"/>
    </source>
</evidence>
<dbReference type="PANTHER" id="PTHR23407:SF1">
    <property type="entry name" value="5-FORMYLTETRAHYDROFOLATE CYCLO-LIGASE"/>
    <property type="match status" value="1"/>
</dbReference>
<dbReference type="PANTHER" id="PTHR23407">
    <property type="entry name" value="ATPASE INHIBITOR/5-FORMYLTETRAHYDROFOLATE CYCLO-LIGASE"/>
    <property type="match status" value="1"/>
</dbReference>
<keyword evidence="2 4" id="KW-0547">Nucleotide-binding</keyword>
<evidence type="ECO:0000256" key="2">
    <source>
        <dbReference type="ARBA" id="ARBA00022741"/>
    </source>
</evidence>
<dbReference type="NCBIfam" id="TIGR02727">
    <property type="entry name" value="MTHFS_bact"/>
    <property type="match status" value="1"/>
</dbReference>
<reference evidence="6 8" key="1">
    <citation type="submission" date="2019-08" db="EMBL/GenBank/DDBJ databases">
        <title>In-depth cultivation of the pig gut microbiome towards novel bacterial diversity and tailored functional studies.</title>
        <authorList>
            <person name="Wylensek D."/>
            <person name="Hitch T.C.A."/>
            <person name="Clavel T."/>
        </authorList>
    </citation>
    <scope>NUCLEOTIDE SEQUENCE [LARGE SCALE GENOMIC DNA]</scope>
    <source>
        <strain evidence="6 8">BL-178-WT-3A</strain>
    </source>
</reference>
<gene>
    <name evidence="6" type="ORF">FYJ82_07315</name>
    <name evidence="7" type="ORF">O6R09_08595</name>
</gene>
<dbReference type="PIRSF" id="PIRSF006806">
    <property type="entry name" value="FTHF_cligase"/>
    <property type="match status" value="1"/>
</dbReference>
<comment type="similarity">
    <text evidence="1 5">Belongs to the 5-formyltetrahydrofolate cyclo-ligase family.</text>
</comment>
<dbReference type="GO" id="GO:0009396">
    <property type="term" value="P:folic acid-containing compound biosynthetic process"/>
    <property type="evidence" value="ECO:0007669"/>
    <property type="project" value="TreeGrafter"/>
</dbReference>
<feature type="binding site" evidence="4">
    <location>
        <position position="49"/>
    </location>
    <ligand>
        <name>substrate</name>
    </ligand>
</feature>
<dbReference type="EMBL" id="CP114883">
    <property type="protein sequence ID" value="WBB06314.1"/>
    <property type="molecule type" value="Genomic_DNA"/>
</dbReference>
<keyword evidence="9" id="KW-1185">Reference proteome</keyword>
<dbReference type="GO" id="GO:0046872">
    <property type="term" value="F:metal ion binding"/>
    <property type="evidence" value="ECO:0007669"/>
    <property type="project" value="UniProtKB-KW"/>
</dbReference>
<evidence type="ECO:0000313" key="9">
    <source>
        <dbReference type="Proteomes" id="UP001212085"/>
    </source>
</evidence>
<evidence type="ECO:0000313" key="8">
    <source>
        <dbReference type="Proteomes" id="UP000471052"/>
    </source>
</evidence>
<dbReference type="EMBL" id="VUNP01000033">
    <property type="protein sequence ID" value="MST54187.1"/>
    <property type="molecule type" value="Genomic_DNA"/>
</dbReference>
<dbReference type="EC" id="6.3.3.2" evidence="5"/>
<keyword evidence="5" id="KW-0460">Magnesium</keyword>
<evidence type="ECO:0000313" key="7">
    <source>
        <dbReference type="EMBL" id="WBB06314.1"/>
    </source>
</evidence>
<name>A0A6N7X455_STRAY</name>
<sequence>MEKSHVRQQILAALKGQDRKEKQVRDLQLLEDLTASKAYQDAKVIATYLAFDFEYDTQLLIRQAEKDGKCILVPKTYPQGRMVFCPYEKESLVQTSFGLWEPLSSDEAVDKSEIDLIHVPGVAFNRAGFRIGYGGGYYDRYLSDYHGQTVSTIYHFQEQDFHEDTYDIAVREVFSR</sequence>
<evidence type="ECO:0000256" key="3">
    <source>
        <dbReference type="ARBA" id="ARBA00022840"/>
    </source>
</evidence>
<dbReference type="RefSeq" id="WP_154455295.1">
    <property type="nucleotide sequence ID" value="NZ_BRXN01000002.1"/>
</dbReference>
<dbReference type="Gene3D" id="3.40.50.10420">
    <property type="entry name" value="NagB/RpiA/CoA transferase-like"/>
    <property type="match status" value="1"/>
</dbReference>
<evidence type="ECO:0000256" key="5">
    <source>
        <dbReference type="RuleBase" id="RU361279"/>
    </source>
</evidence>
<dbReference type="AlphaFoldDB" id="A0A6N7X455"/>
<dbReference type="InterPro" id="IPR024185">
    <property type="entry name" value="FTHF_cligase-like_sf"/>
</dbReference>
<reference evidence="7 9" key="2">
    <citation type="submission" date="2022-12" db="EMBL/GenBank/DDBJ databases">
        <title>Streptococcus alactolyticus LGM, complete genome.</title>
        <authorList>
            <person name="Liu Z."/>
            <person name="Mu C."/>
            <person name="Zhu W."/>
        </authorList>
    </citation>
    <scope>NUCLEOTIDE SEQUENCE [LARGE SCALE GENOMIC DNA]</scope>
    <source>
        <strain evidence="7 9">LGM</strain>
    </source>
</reference>
<proteinExistence type="inferred from homology"/>
<keyword evidence="3 4" id="KW-0067">ATP-binding</keyword>
<evidence type="ECO:0000256" key="4">
    <source>
        <dbReference type="PIRSR" id="PIRSR006806-1"/>
    </source>
</evidence>
<dbReference type="InterPro" id="IPR002698">
    <property type="entry name" value="FTHF_cligase"/>
</dbReference>
<feature type="binding site" evidence="4">
    <location>
        <begin position="130"/>
        <end position="138"/>
    </location>
    <ligand>
        <name>ATP</name>
        <dbReference type="ChEBI" id="CHEBI:30616"/>
    </ligand>
</feature>
<organism evidence="6 8">
    <name type="scientific">Streptococcus alactolyticus</name>
    <dbReference type="NCBI Taxonomy" id="29389"/>
    <lineage>
        <taxon>Bacteria</taxon>
        <taxon>Bacillati</taxon>
        <taxon>Bacillota</taxon>
        <taxon>Bacilli</taxon>
        <taxon>Lactobacillales</taxon>
        <taxon>Streptococcaceae</taxon>
        <taxon>Streptococcus</taxon>
    </lineage>
</organism>
<dbReference type="GeneID" id="99636425"/>
<dbReference type="SUPFAM" id="SSF100950">
    <property type="entry name" value="NagB/RpiA/CoA transferase-like"/>
    <property type="match status" value="1"/>
</dbReference>
<dbReference type="GO" id="GO:0035999">
    <property type="term" value="P:tetrahydrofolate interconversion"/>
    <property type="evidence" value="ECO:0007669"/>
    <property type="project" value="TreeGrafter"/>
</dbReference>
<evidence type="ECO:0000313" key="6">
    <source>
        <dbReference type="EMBL" id="MST54187.1"/>
    </source>
</evidence>
<accession>A0A6N7X455</accession>
<dbReference type="InterPro" id="IPR037171">
    <property type="entry name" value="NagB/RpiA_transferase-like"/>
</dbReference>